<dbReference type="Proteomes" id="UP000268696">
    <property type="component" value="Chromosome"/>
</dbReference>
<comment type="cofactor">
    <cofactor evidence="1">
        <name>Mg(2+)</name>
        <dbReference type="ChEBI" id="CHEBI:18420"/>
    </cofactor>
</comment>
<keyword evidence="1" id="KW-0456">Lyase</keyword>
<dbReference type="EC" id="4.2.3.-" evidence="1"/>
<dbReference type="SUPFAM" id="SSF48576">
    <property type="entry name" value="Terpenoid synthases"/>
    <property type="match status" value="1"/>
</dbReference>
<dbReference type="Gene3D" id="1.10.600.10">
    <property type="entry name" value="Farnesyl Diphosphate Synthase"/>
    <property type="match status" value="1"/>
</dbReference>
<dbReference type="PANTHER" id="PTHR35201:SF4">
    <property type="entry name" value="BETA-PINACENE SYNTHASE-RELATED"/>
    <property type="match status" value="1"/>
</dbReference>
<keyword evidence="1" id="KW-0460">Magnesium</keyword>
<comment type="similarity">
    <text evidence="1">Belongs to the terpene synthase family.</text>
</comment>
<organism evidence="3 4">
    <name type="scientific">Pseudomonas synxantha</name>
    <dbReference type="NCBI Taxonomy" id="47883"/>
    <lineage>
        <taxon>Bacteria</taxon>
        <taxon>Pseudomonadati</taxon>
        <taxon>Pseudomonadota</taxon>
        <taxon>Gammaproteobacteria</taxon>
        <taxon>Pseudomonadales</taxon>
        <taxon>Pseudomonadaceae</taxon>
        <taxon>Pseudomonas</taxon>
    </lineage>
</organism>
<name>A0A3G7U358_9PSED</name>
<evidence type="ECO:0000313" key="4">
    <source>
        <dbReference type="Proteomes" id="UP000268696"/>
    </source>
</evidence>
<dbReference type="RefSeq" id="WP_124376239.1">
    <property type="nucleotide sequence ID" value="NZ_CP027754.1"/>
</dbReference>
<reference evidence="3 4" key="1">
    <citation type="submission" date="2018-03" db="EMBL/GenBank/DDBJ databases">
        <title>Diversity of phytobeneficial traits revealed by whole-genome analysis of worldwide-isolated phenazine-producing Pseudomonas spp.</title>
        <authorList>
            <person name="Biessy A."/>
            <person name="Novinscak A."/>
            <person name="Blom J."/>
            <person name="Leger G."/>
            <person name="Thomashow L.S."/>
            <person name="Cazorla F.M."/>
            <person name="Josic D."/>
            <person name="Filion M."/>
        </authorList>
    </citation>
    <scope>NUCLEOTIDE SEQUENCE [LARGE SCALE GENOMIC DNA]</scope>
    <source>
        <strain evidence="3 4">30B</strain>
    </source>
</reference>
<sequence length="381" mass="44189">MSLKLPSLLQPFTFAIHPSFAVDAPDSYLDSDSYDKHPFEQATRAYADHFELYPNDEQRTRQANIHCSWLGSMMYPVGSEELLQVGIDFCMWAFAYDDEYCDEGPISSDPGKFIQASAEIWRQFESPEYKLSQDRYALAARDLRIRLDKFAKPEQTARFVESMRIYMMAEMWKAINPVPSVNDYISMRLTGGGAWSFPTLGHVIANVDISQRSYEDRRVRALFEMLGHLMAWETEPHAYLKEMVRGSNYKEHNLIRVLMRERDCTFEAAIDEYQEMRLRLLGLFVRLRKEVEKDASEGVKAYIESVVRYYVGATVWSQNTRRYKSMSGNTDDSAFEGGALTQPQPLESFQNTKPIEIDALRWFWEYDPARQPHSPQQTSNG</sequence>
<gene>
    <name evidence="3" type="ORF">C4K03_0816</name>
</gene>
<evidence type="ECO:0000313" key="3">
    <source>
        <dbReference type="EMBL" id="AZE52989.1"/>
    </source>
</evidence>
<dbReference type="GO" id="GO:0046872">
    <property type="term" value="F:metal ion binding"/>
    <property type="evidence" value="ECO:0007669"/>
    <property type="project" value="UniProtKB-KW"/>
</dbReference>
<keyword evidence="1" id="KW-0479">Metal-binding</keyword>
<protein>
    <recommendedName>
        <fullName evidence="1">Terpene synthase</fullName>
        <ecNumber evidence="1">4.2.3.-</ecNumber>
    </recommendedName>
</protein>
<dbReference type="InterPro" id="IPR034686">
    <property type="entry name" value="Terpene_cyclase-like_2"/>
</dbReference>
<dbReference type="GO" id="GO:0010333">
    <property type="term" value="F:terpene synthase activity"/>
    <property type="evidence" value="ECO:0007669"/>
    <property type="project" value="InterPro"/>
</dbReference>
<feature type="region of interest" description="Disordered" evidence="2">
    <location>
        <begin position="327"/>
        <end position="348"/>
    </location>
</feature>
<evidence type="ECO:0000256" key="2">
    <source>
        <dbReference type="SAM" id="MobiDB-lite"/>
    </source>
</evidence>
<accession>A0A3G7U358</accession>
<proteinExistence type="inferred from homology"/>
<dbReference type="AlphaFoldDB" id="A0A3G7U358"/>
<dbReference type="EMBL" id="CP027754">
    <property type="protein sequence ID" value="AZE52989.1"/>
    <property type="molecule type" value="Genomic_DNA"/>
</dbReference>
<dbReference type="InterPro" id="IPR008949">
    <property type="entry name" value="Isoprenoid_synthase_dom_sf"/>
</dbReference>
<evidence type="ECO:0000256" key="1">
    <source>
        <dbReference type="RuleBase" id="RU366034"/>
    </source>
</evidence>
<dbReference type="Pfam" id="PF19086">
    <property type="entry name" value="Terpene_syn_C_2"/>
    <property type="match status" value="1"/>
</dbReference>
<dbReference type="PANTHER" id="PTHR35201">
    <property type="entry name" value="TERPENE SYNTHASE"/>
    <property type="match status" value="1"/>
</dbReference>